<keyword evidence="2" id="KW-1185">Reference proteome</keyword>
<dbReference type="InterPro" id="IPR050583">
    <property type="entry name" value="Mycobacterial_A85_antigen"/>
</dbReference>
<dbReference type="OrthoDB" id="49490at2"/>
<dbReference type="InterPro" id="IPR029058">
    <property type="entry name" value="AB_hydrolase_fold"/>
</dbReference>
<sequence>MPAFLTALAPATFLLRLKAGPTLDRSAARSGCGPLAVALTLALALALASVLTRRVLTGLALLLMTWLAADGAQAATRVKFEIDMREEISAGRFDPAKDRVGIRGGGPLSWDRPLYAYPAPSSRGSAPDDTAAESGLWVAELTVDRAPINGALLYKFRIERPNQGSSDGWEPGPNRSLELVADRVLVARAFGAPAAPISISRAGHIDAWLPLGDDRISPRTLQVWLPPGYEQHPDQRYPVLYLHDGQNVFDAAAAGAEWGFDETAQRLVVDGEIQPLIIVAVASGPSRVDDYTATRIDRDGLPQGGKAADYARYLIQTVKPAIDQRYRTLPDPGHTGVGGSSLGGILSLWLALHHDDVFGGALVVSPSLWWDNEFPLRDLIRTPLSGAPRPKLWLDMGTEEGGTAIKQLRVLRSTLLNRGWNRNDLNYLEAAGGTHDETSWAARVAPMLIFLDRTVWPGKATPRMPKGSDDPFPPDMQRLPERHGR</sequence>
<dbReference type="PANTHER" id="PTHR48098:SF6">
    <property type="entry name" value="FERRI-BACILLIBACTIN ESTERASE BESA"/>
    <property type="match status" value="1"/>
</dbReference>
<dbReference type="PATRIC" id="fig|76731.3.peg.3910"/>
<name>A0A0U3MHX0_9BURK</name>
<reference evidence="1 2" key="1">
    <citation type="submission" date="2015-12" db="EMBL/GenBank/DDBJ databases">
        <title>Complete genome of Roseateles depolymerans KCTC 42856.</title>
        <authorList>
            <person name="Kim K.M."/>
        </authorList>
    </citation>
    <scope>NUCLEOTIDE SEQUENCE [LARGE SCALE GENOMIC DNA]</scope>
    <source>
        <strain evidence="1 2">KCTC 42856</strain>
    </source>
</reference>
<evidence type="ECO:0000313" key="2">
    <source>
        <dbReference type="Proteomes" id="UP000060699"/>
    </source>
</evidence>
<dbReference type="RefSeq" id="WP_058936259.1">
    <property type="nucleotide sequence ID" value="NZ_CP013729.1"/>
</dbReference>
<organism evidence="1 2">
    <name type="scientific">Roseateles depolymerans</name>
    <dbReference type="NCBI Taxonomy" id="76731"/>
    <lineage>
        <taxon>Bacteria</taxon>
        <taxon>Pseudomonadati</taxon>
        <taxon>Pseudomonadota</taxon>
        <taxon>Betaproteobacteria</taxon>
        <taxon>Burkholderiales</taxon>
        <taxon>Sphaerotilaceae</taxon>
        <taxon>Roseateles</taxon>
    </lineage>
</organism>
<dbReference type="KEGG" id="rdp:RD2015_3818"/>
<dbReference type="InterPro" id="IPR000801">
    <property type="entry name" value="Esterase-like"/>
</dbReference>
<proteinExistence type="predicted"/>
<dbReference type="EMBL" id="CP013729">
    <property type="protein sequence ID" value="ALV08269.1"/>
    <property type="molecule type" value="Genomic_DNA"/>
</dbReference>
<protein>
    <submittedName>
        <fullName evidence="1">Putative esterase</fullName>
    </submittedName>
</protein>
<dbReference type="PANTHER" id="PTHR48098">
    <property type="entry name" value="ENTEROCHELIN ESTERASE-RELATED"/>
    <property type="match status" value="1"/>
</dbReference>
<dbReference type="AlphaFoldDB" id="A0A0U3MHX0"/>
<dbReference type="STRING" id="76731.RD2015_3818"/>
<dbReference type="Gene3D" id="3.40.50.1820">
    <property type="entry name" value="alpha/beta hydrolase"/>
    <property type="match status" value="1"/>
</dbReference>
<evidence type="ECO:0000313" key="1">
    <source>
        <dbReference type="EMBL" id="ALV08269.1"/>
    </source>
</evidence>
<dbReference type="Proteomes" id="UP000060699">
    <property type="component" value="Chromosome"/>
</dbReference>
<accession>A0A0U3MHX0</accession>
<dbReference type="SUPFAM" id="SSF53474">
    <property type="entry name" value="alpha/beta-Hydrolases"/>
    <property type="match status" value="1"/>
</dbReference>
<gene>
    <name evidence="1" type="ORF">RD2015_3818</name>
</gene>
<dbReference type="Pfam" id="PF00756">
    <property type="entry name" value="Esterase"/>
    <property type="match status" value="1"/>
</dbReference>